<evidence type="ECO:0000313" key="2">
    <source>
        <dbReference type="EMBL" id="MBK8571073.1"/>
    </source>
</evidence>
<reference evidence="2 3" key="1">
    <citation type="submission" date="2020-10" db="EMBL/GenBank/DDBJ databases">
        <title>Connecting structure to function with the recovery of over 1000 high-quality activated sludge metagenome-assembled genomes encoding full-length rRNA genes using long-read sequencing.</title>
        <authorList>
            <person name="Singleton C.M."/>
            <person name="Petriglieri F."/>
            <person name="Kristensen J.M."/>
            <person name="Kirkegaard R.H."/>
            <person name="Michaelsen T.Y."/>
            <person name="Andersen M.H."/>
            <person name="Karst S.M."/>
            <person name="Dueholm M.S."/>
            <person name="Nielsen P.H."/>
            <person name="Albertsen M."/>
        </authorList>
    </citation>
    <scope>NUCLEOTIDE SEQUENCE [LARGE SCALE GENOMIC DNA]</scope>
    <source>
        <strain evidence="2">OdNE_18-Q3-R46-58_MAXAC.008</strain>
    </source>
</reference>
<evidence type="ECO:0008006" key="4">
    <source>
        <dbReference type="Google" id="ProtNLM"/>
    </source>
</evidence>
<feature type="compositionally biased region" description="Basic and acidic residues" evidence="1">
    <location>
        <begin position="20"/>
        <end position="42"/>
    </location>
</feature>
<dbReference type="EMBL" id="JADKCH010000001">
    <property type="protein sequence ID" value="MBK8571073.1"/>
    <property type="molecule type" value="Genomic_DNA"/>
</dbReference>
<dbReference type="AlphaFoldDB" id="A0A936EZL5"/>
<organism evidence="2 3">
    <name type="scientific">Candidatus Geothrix odensensis</name>
    <dbReference type="NCBI Taxonomy" id="2954440"/>
    <lineage>
        <taxon>Bacteria</taxon>
        <taxon>Pseudomonadati</taxon>
        <taxon>Acidobacteriota</taxon>
        <taxon>Holophagae</taxon>
        <taxon>Holophagales</taxon>
        <taxon>Holophagaceae</taxon>
        <taxon>Geothrix</taxon>
    </lineage>
</organism>
<dbReference type="Proteomes" id="UP000709959">
    <property type="component" value="Unassembled WGS sequence"/>
</dbReference>
<accession>A0A936EZL5</accession>
<comment type="caution">
    <text evidence="2">The sequence shown here is derived from an EMBL/GenBank/DDBJ whole genome shotgun (WGS) entry which is preliminary data.</text>
</comment>
<gene>
    <name evidence="2" type="ORF">IPN91_00235</name>
</gene>
<evidence type="ECO:0000256" key="1">
    <source>
        <dbReference type="SAM" id="MobiDB-lite"/>
    </source>
</evidence>
<protein>
    <recommendedName>
        <fullName evidence="4">TonB C-terminal domain-containing protein</fullName>
    </recommendedName>
</protein>
<proteinExistence type="predicted"/>
<name>A0A936EZL5_9BACT</name>
<evidence type="ECO:0000313" key="3">
    <source>
        <dbReference type="Proteomes" id="UP000709959"/>
    </source>
</evidence>
<sequence length="207" mass="22447">MKRLTEERDDLKQRLAATEDLQKDITSARKARDQAKSEADTARREIEQLRATLRENQGGSDALLKDLQDAKQAATEARAEAGRLKTENEALQLKTAAVPGEGDLVQLAEDIRPARAINLNRATPRLKAASLFAGRPKGVVVVHVLISEKGDVLAARLIQGLPGDSAEAREAGEACVEAAKHLVFDPAASKDGKTKFKVWQGVGFYLD</sequence>
<feature type="region of interest" description="Disordered" evidence="1">
    <location>
        <begin position="1"/>
        <end position="42"/>
    </location>
</feature>
<feature type="compositionally biased region" description="Basic and acidic residues" evidence="1">
    <location>
        <begin position="1"/>
        <end position="13"/>
    </location>
</feature>